<dbReference type="InterPro" id="IPR013078">
    <property type="entry name" value="His_Pase_superF_clade-1"/>
</dbReference>
<dbReference type="InterPro" id="IPR015797">
    <property type="entry name" value="NUDIX_hydrolase-like_dom_sf"/>
</dbReference>
<dbReference type="CDD" id="cd03673">
    <property type="entry name" value="NUDIX_Ap6A_hydrolase"/>
    <property type="match status" value="1"/>
</dbReference>
<dbReference type="EMBL" id="CAIZ01000031">
    <property type="protein sequence ID" value="CCH68953.1"/>
    <property type="molecule type" value="Genomic_DNA"/>
</dbReference>
<dbReference type="Pfam" id="PF00300">
    <property type="entry name" value="His_Phos_1"/>
    <property type="match status" value="1"/>
</dbReference>
<proteinExistence type="predicted"/>
<dbReference type="InterPro" id="IPR000086">
    <property type="entry name" value="NUDIX_hydrolase_dom"/>
</dbReference>
<dbReference type="STRING" id="1193181.BN10_1260012"/>
<dbReference type="Proteomes" id="UP000013167">
    <property type="component" value="Unassembled WGS sequence"/>
</dbReference>
<dbReference type="GO" id="GO:0006754">
    <property type="term" value="P:ATP biosynthetic process"/>
    <property type="evidence" value="ECO:0007669"/>
    <property type="project" value="TreeGrafter"/>
</dbReference>
<dbReference type="AlphaFoldDB" id="N0DXR5"/>
<evidence type="ECO:0000313" key="3">
    <source>
        <dbReference type="EMBL" id="CCH68953.1"/>
    </source>
</evidence>
<sequence length="317" mass="34552">MPSAIPAAGTIPWRLRDGRLEVALVHRPRYGDWSWPKGKVDPGEEWPVAAVRETREETGLTAHLGIPLPDATYMVMSRTGTPDEKRVRYWAATVTGSAARLAHEVDEVAWLGVDEAHHRLDYARDREQLLAVTQSHEHGVLRTWPLIVVRHAKAVARADYEGADDQRRPLDERGRARARALIPVLAAYGIRRLVSSPSVRCADTLAPYAAAARLRLRPKEGLSEEGFATRPEAASRQVARLLERGNPAAICSHGPVLPGILTTLATRVTPDLTGRDEVVALLEEAAADKMVKGEALVCHVVGTGAQAGIVAAERHLP</sequence>
<dbReference type="PROSITE" id="PS51462">
    <property type="entry name" value="NUDIX"/>
    <property type="match status" value="1"/>
</dbReference>
<dbReference type="InterPro" id="IPR029033">
    <property type="entry name" value="His_PPase_superfam"/>
</dbReference>
<evidence type="ECO:0000259" key="2">
    <source>
        <dbReference type="PROSITE" id="PS51462"/>
    </source>
</evidence>
<dbReference type="SUPFAM" id="SSF55811">
    <property type="entry name" value="Nudix"/>
    <property type="match status" value="1"/>
</dbReference>
<protein>
    <submittedName>
        <fullName evidence="3">Putative mutator mutT1 protein</fullName>
        <ecNumber evidence="3">3.6.1.-</ecNumber>
    </submittedName>
</protein>
<keyword evidence="4" id="KW-1185">Reference proteome</keyword>
<organism evidence="3 4">
    <name type="scientific">Phycicoccus elongatus Lp2</name>
    <dbReference type="NCBI Taxonomy" id="1193181"/>
    <lineage>
        <taxon>Bacteria</taxon>
        <taxon>Bacillati</taxon>
        <taxon>Actinomycetota</taxon>
        <taxon>Actinomycetes</taxon>
        <taxon>Micrococcales</taxon>
        <taxon>Intrasporangiaceae</taxon>
        <taxon>Phycicoccus</taxon>
    </lineage>
</organism>
<dbReference type="SUPFAM" id="SSF53254">
    <property type="entry name" value="Phosphoglycerate mutase-like"/>
    <property type="match status" value="1"/>
</dbReference>
<dbReference type="CDD" id="cd07067">
    <property type="entry name" value="HP_PGM_like"/>
    <property type="match status" value="1"/>
</dbReference>
<evidence type="ECO:0000313" key="4">
    <source>
        <dbReference type="Proteomes" id="UP000013167"/>
    </source>
</evidence>
<dbReference type="eggNOG" id="COG0494">
    <property type="taxonomic scope" value="Bacteria"/>
</dbReference>
<dbReference type="RefSeq" id="WP_010851807.1">
    <property type="nucleotide sequence ID" value="NZ_HF570956.1"/>
</dbReference>
<dbReference type="eggNOG" id="COG2062">
    <property type="taxonomic scope" value="Bacteria"/>
</dbReference>
<feature type="domain" description="Nudix hydrolase" evidence="2">
    <location>
        <begin position="3"/>
        <end position="133"/>
    </location>
</feature>
<dbReference type="PANTHER" id="PTHR21340">
    <property type="entry name" value="DIADENOSINE 5,5-P1,P4-TETRAPHOSPHATE PYROPHOSPHOHYDROLASE MUTT"/>
    <property type="match status" value="1"/>
</dbReference>
<dbReference type="InterPro" id="IPR051325">
    <property type="entry name" value="Nudix_hydrolase_domain"/>
</dbReference>
<dbReference type="PROSITE" id="PS00893">
    <property type="entry name" value="NUDIX_BOX"/>
    <property type="match status" value="1"/>
</dbReference>
<accession>N0DXR5</accession>
<gene>
    <name evidence="3" type="primary">mutT</name>
    <name evidence="3" type="ORF">BN10_1260012</name>
</gene>
<dbReference type="SMART" id="SM00855">
    <property type="entry name" value="PGAM"/>
    <property type="match status" value="1"/>
</dbReference>
<dbReference type="OrthoDB" id="4287477at2"/>
<dbReference type="Gene3D" id="3.90.79.10">
    <property type="entry name" value="Nucleoside Triphosphate Pyrophosphohydrolase"/>
    <property type="match status" value="1"/>
</dbReference>
<dbReference type="InterPro" id="IPR020084">
    <property type="entry name" value="NUDIX_hydrolase_CS"/>
</dbReference>
<dbReference type="PANTHER" id="PTHR21340:SF0">
    <property type="entry name" value="BIS(5'-NUCLEOSYL)-TETRAPHOSPHATASE [ASYMMETRICAL]"/>
    <property type="match status" value="1"/>
</dbReference>
<name>N0DXR5_9MICO</name>
<dbReference type="Pfam" id="PF00293">
    <property type="entry name" value="NUDIX"/>
    <property type="match status" value="1"/>
</dbReference>
<dbReference type="GO" id="GO:0006167">
    <property type="term" value="P:AMP biosynthetic process"/>
    <property type="evidence" value="ECO:0007669"/>
    <property type="project" value="TreeGrafter"/>
</dbReference>
<dbReference type="HOGENOM" id="CLU_048989_0_0_11"/>
<dbReference type="Gene3D" id="3.40.50.1240">
    <property type="entry name" value="Phosphoglycerate mutase-like"/>
    <property type="match status" value="1"/>
</dbReference>
<reference evidence="3 4" key="1">
    <citation type="journal article" date="2013" name="ISME J.">
        <title>A metabolic model for members of the genus Tetrasphaera involved in enhanced biological phosphorus removal.</title>
        <authorList>
            <person name="Kristiansen R."/>
            <person name="Nguyen H.T.T."/>
            <person name="Saunders A.M."/>
            <person name="Nielsen J.L."/>
            <person name="Wimmer R."/>
            <person name="Le V.Q."/>
            <person name="McIlroy S.J."/>
            <person name="Petrovski S."/>
            <person name="Seviour R.J."/>
            <person name="Calteau A."/>
            <person name="Nielsen K.L."/>
            <person name="Nielsen P.H."/>
        </authorList>
    </citation>
    <scope>NUCLEOTIDE SEQUENCE [LARGE SCALE GENOMIC DNA]</scope>
    <source>
        <strain evidence="3 4">Lp2</strain>
    </source>
</reference>
<dbReference type="EC" id="3.6.1.-" evidence="3"/>
<dbReference type="GO" id="GO:0004081">
    <property type="term" value="F:bis(5'-nucleosyl)-tetraphosphatase (asymmetrical) activity"/>
    <property type="evidence" value="ECO:0007669"/>
    <property type="project" value="TreeGrafter"/>
</dbReference>
<comment type="caution">
    <text evidence="3">The sequence shown here is derived from an EMBL/GenBank/DDBJ whole genome shotgun (WGS) entry which is preliminary data.</text>
</comment>
<evidence type="ECO:0000256" key="1">
    <source>
        <dbReference type="ARBA" id="ARBA00022801"/>
    </source>
</evidence>
<keyword evidence="1 3" id="KW-0378">Hydrolase</keyword>